<evidence type="ECO:0000313" key="2">
    <source>
        <dbReference type="EMBL" id="SDG77030.1"/>
    </source>
</evidence>
<keyword evidence="1" id="KW-0732">Signal</keyword>
<evidence type="ECO:0000256" key="1">
    <source>
        <dbReference type="SAM" id="SignalP"/>
    </source>
</evidence>
<dbReference type="Pfam" id="PF11659">
    <property type="entry name" value="DUF3261"/>
    <property type="match status" value="1"/>
</dbReference>
<dbReference type="EMBL" id="FNCO01000003">
    <property type="protein sequence ID" value="SDG77030.1"/>
    <property type="molecule type" value="Genomic_DNA"/>
</dbReference>
<dbReference type="RefSeq" id="WP_074751618.1">
    <property type="nucleotide sequence ID" value="NZ_FNCO01000003.1"/>
</dbReference>
<sequence length="162" mass="18548">MIRALLLVCVLLLSACTSHAPLPAQIPHIKFPQQLHVQREQAGQRQDWLLVVQKERHGLRWSLMDPLGIPVARQQLREYTWKADGLLPPNPEARELFAAVLFALTSEQEVRFDYPGVQLLPHGRMMEDRWRVDYASEGIFRITLESGELKYVVSPLEGKASK</sequence>
<dbReference type="STRING" id="89065.SAMN05216605_103106"/>
<accession>A0A1G7X0E6</accession>
<name>A0A1G7X0E6_9PSED</name>
<feature type="signal peptide" evidence="1">
    <location>
        <begin position="1"/>
        <end position="20"/>
    </location>
</feature>
<dbReference type="AlphaFoldDB" id="A0A1G7X0E6"/>
<evidence type="ECO:0008006" key="4">
    <source>
        <dbReference type="Google" id="ProtNLM"/>
    </source>
</evidence>
<dbReference type="InterPro" id="IPR021675">
    <property type="entry name" value="DUF3261"/>
</dbReference>
<protein>
    <recommendedName>
        <fullName evidence="4">Lipoprotein</fullName>
    </recommendedName>
</protein>
<proteinExistence type="predicted"/>
<organism evidence="2 3">
    <name type="scientific">Pseudomonas abietaniphila</name>
    <dbReference type="NCBI Taxonomy" id="89065"/>
    <lineage>
        <taxon>Bacteria</taxon>
        <taxon>Pseudomonadati</taxon>
        <taxon>Pseudomonadota</taxon>
        <taxon>Gammaproteobacteria</taxon>
        <taxon>Pseudomonadales</taxon>
        <taxon>Pseudomonadaceae</taxon>
        <taxon>Pseudomonas</taxon>
    </lineage>
</organism>
<dbReference type="Proteomes" id="UP000182894">
    <property type="component" value="Unassembled WGS sequence"/>
</dbReference>
<keyword evidence="3" id="KW-1185">Reference proteome</keyword>
<gene>
    <name evidence="2" type="ORF">SAMN05216605_103106</name>
</gene>
<dbReference type="OrthoDB" id="8685017at2"/>
<evidence type="ECO:0000313" key="3">
    <source>
        <dbReference type="Proteomes" id="UP000182894"/>
    </source>
</evidence>
<dbReference type="PROSITE" id="PS51257">
    <property type="entry name" value="PROKAR_LIPOPROTEIN"/>
    <property type="match status" value="1"/>
</dbReference>
<reference evidence="3" key="1">
    <citation type="submission" date="2016-10" db="EMBL/GenBank/DDBJ databases">
        <authorList>
            <person name="Varghese N."/>
            <person name="Submissions S."/>
        </authorList>
    </citation>
    <scope>NUCLEOTIDE SEQUENCE [LARGE SCALE GENOMIC DNA]</scope>
    <source>
        <strain evidence="3">ATCC 700689</strain>
    </source>
</reference>
<feature type="chain" id="PRO_5010288787" description="Lipoprotein" evidence="1">
    <location>
        <begin position="21"/>
        <end position="162"/>
    </location>
</feature>